<evidence type="ECO:0000256" key="1">
    <source>
        <dbReference type="SAM" id="MobiDB-lite"/>
    </source>
</evidence>
<evidence type="ECO:0000313" key="5">
    <source>
        <dbReference type="Proteomes" id="UP000589716"/>
    </source>
</evidence>
<proteinExistence type="predicted"/>
<gene>
    <name evidence="2" type="ORF">H0I39_18950</name>
    <name evidence="3" type="ORF">H0I39_20555</name>
    <name evidence="4" type="ORF">H0I39_20940</name>
</gene>
<dbReference type="Proteomes" id="UP000589716">
    <property type="component" value="Unassembled WGS sequence"/>
</dbReference>
<evidence type="ECO:0000313" key="4">
    <source>
        <dbReference type="EMBL" id="NZA03502.1"/>
    </source>
</evidence>
<dbReference type="EMBL" id="JACCKX010000004">
    <property type="protein sequence ID" value="NZA03502.1"/>
    <property type="molecule type" value="Genomic_DNA"/>
</dbReference>
<organism evidence="3 5">
    <name type="scientific">Ottowia beijingensis</name>
    <dbReference type="NCBI Taxonomy" id="1207057"/>
    <lineage>
        <taxon>Bacteria</taxon>
        <taxon>Pseudomonadati</taxon>
        <taxon>Pseudomonadota</taxon>
        <taxon>Betaproteobacteria</taxon>
        <taxon>Burkholderiales</taxon>
        <taxon>Comamonadaceae</taxon>
        <taxon>Ottowia</taxon>
    </lineage>
</organism>
<keyword evidence="5" id="KW-1185">Reference proteome</keyword>
<feature type="compositionally biased region" description="Low complexity" evidence="1">
    <location>
        <begin position="39"/>
        <end position="49"/>
    </location>
</feature>
<feature type="region of interest" description="Disordered" evidence="1">
    <location>
        <begin position="26"/>
        <end position="81"/>
    </location>
</feature>
<dbReference type="RefSeq" id="WP_180551523.1">
    <property type="nucleotide sequence ID" value="NZ_DAIPTI010000001.1"/>
</dbReference>
<dbReference type="EMBL" id="JACCKX010000001">
    <property type="protein sequence ID" value="NZA03278.1"/>
    <property type="molecule type" value="Genomic_DNA"/>
</dbReference>
<dbReference type="AlphaFoldDB" id="A0A853IZZ7"/>
<evidence type="ECO:0000313" key="3">
    <source>
        <dbReference type="EMBL" id="NZA03460.1"/>
    </source>
</evidence>
<comment type="caution">
    <text evidence="3">The sequence shown here is derived from an EMBL/GenBank/DDBJ whole genome shotgun (WGS) entry which is preliminary data.</text>
</comment>
<protein>
    <submittedName>
        <fullName evidence="3">Uncharacterized protein</fullName>
    </submittedName>
</protein>
<reference evidence="3 5" key="1">
    <citation type="submission" date="2020-07" db="EMBL/GenBank/DDBJ databases">
        <authorList>
            <person name="Maaloum M."/>
        </authorList>
    </citation>
    <scope>NUCLEOTIDE SEQUENCE [LARGE SCALE GENOMIC DNA]</scope>
    <source>
        <strain evidence="3 5">GCS-AN-3</strain>
    </source>
</reference>
<sequence>MRIFGLLGLVAALVIVGLLAKQQLGATRASVPAPPPPAASTGADAPPATVRDQSRQIQQQYKEALDAAMKAQPRDVPDDAR</sequence>
<evidence type="ECO:0000313" key="2">
    <source>
        <dbReference type="EMBL" id="NZA03278.1"/>
    </source>
</evidence>
<dbReference type="EMBL" id="JACCKX010000003">
    <property type="protein sequence ID" value="NZA03460.1"/>
    <property type="molecule type" value="Genomic_DNA"/>
</dbReference>
<name>A0A853IZZ7_9BURK</name>
<accession>A0A853IZZ7</accession>
<feature type="compositionally biased region" description="Basic and acidic residues" evidence="1">
    <location>
        <begin position="72"/>
        <end position="81"/>
    </location>
</feature>